<name>A0AAV5AGX1_9AGAM</name>
<dbReference type="InterPro" id="IPR016024">
    <property type="entry name" value="ARM-type_fold"/>
</dbReference>
<dbReference type="InterPro" id="IPR056750">
    <property type="entry name" value="RRM_ESF1"/>
</dbReference>
<evidence type="ECO:0000256" key="3">
    <source>
        <dbReference type="ARBA" id="ARBA00023054"/>
    </source>
</evidence>
<evidence type="ECO:0000259" key="8">
    <source>
        <dbReference type="Pfam" id="PF25121"/>
    </source>
</evidence>
<dbReference type="GO" id="GO:0003723">
    <property type="term" value="F:RNA binding"/>
    <property type="evidence" value="ECO:0007669"/>
    <property type="project" value="TreeGrafter"/>
</dbReference>
<comment type="caution">
    <text evidence="9">The sequence shown here is derived from an EMBL/GenBank/DDBJ whole genome shotgun (WGS) entry which is preliminary data.</text>
</comment>
<protein>
    <submittedName>
        <fullName evidence="9">Uncharacterized protein</fullName>
    </submittedName>
</protein>
<evidence type="ECO:0000313" key="9">
    <source>
        <dbReference type="EMBL" id="GJJ13892.1"/>
    </source>
</evidence>
<dbReference type="Pfam" id="PF11701">
    <property type="entry name" value="UNC45-central"/>
    <property type="match status" value="1"/>
</dbReference>
<feature type="compositionally biased region" description="Polar residues" evidence="5">
    <location>
        <begin position="616"/>
        <end position="633"/>
    </location>
</feature>
<feature type="domain" description="ESF1 RRM" evidence="8">
    <location>
        <begin position="169"/>
        <end position="322"/>
    </location>
</feature>
<dbReference type="PANTHER" id="PTHR12202">
    <property type="entry name" value="ESF1 HOMOLOG"/>
    <property type="match status" value="1"/>
</dbReference>
<dbReference type="SUPFAM" id="SSF48371">
    <property type="entry name" value="ARM repeat"/>
    <property type="match status" value="1"/>
</dbReference>
<proteinExistence type="inferred from homology"/>
<sequence>MSDPRFSRFKSDPRFRKTRKKHNKVLVDERFKSIFVDDKTGAKHKTKTQVDKYGRKLSKTHDTESLKRFYRLEDEEEQLVASSLPDYARGEILMESSEEEEENAEESDQDGDPPVILGRDARKPIFIEEEVEIDLDESHFAELDALAEINVAKLKEEEQVNSTFNAEQTNRLAVVNLDWDHVKANHLFKIFSSAITPSFKKGVQAAPIGKVLHVRIYPSEFGKMRMEREAKEGPPKEIFKTRADDDDIIQEDDGAEYDDDALRKYQLERLRYYYAIVTCDTTETATHIYSELDGTELERSANVFDLSYVPKDMTFGDGYTDEAFEEETSYRAVEFVTDALRHSKVKLTWDVDDPERIKLTRRTFSKKELEEADFKAFLASASSDEGSGEEKDAKARREKVRSLLLDQIDGDNDHLPEGWGKDLDKGSEMEITFTPGLSGSNNNVGPEEETTLQRYVRKQKERRKKRKDERLEKTNNASEDDFFGEDGDGDSEEINDRPTRDNRSKKAGAKTANSAELEWLQTTLGEGQEPNHFDMRAVIKAEKEKARKRRKGKKPTKDQHANETQEEFVPDVNDARFKALHEDHAFAIDPSNPHFKKTKTMSALLEERAKHHRQEQGTGTSPKNLSSNGITNNQGLKNLIESRYQNLSVTVTRMPEHSIDWQQIIAAFSPTSNADNRSRALYELSTHISNTRQKQPNAEEGTRTLIEPFVEILESHLGETNETILTSTLYFLSTLFQLDISSSAEILCRDGILSSVMDIPDLLPSSRTVLHAIAELLSQACSSKQCRSLISSDEVRSWLERNAQQSDDLSLRATSSVALIKLARGLEEDTQIESIKGASSSAGYHNYDVEKLFDSMKKLLLSVSTIPQLSAVLDSVEGLAYLTVRPNFKELLAHDTPSLKQLMNLGRGQTKAAFPASYQQVPPSKTAVEMDLGMSYGIAAITYNLSLYKRRLSEEEQRVEDLRLMTKLPNPSPRSTEKNTPQKADPLEDDDHVRIRCKKLLQAGAVETLGSIIKRTIAKSSAKRNVAIHRTVASALLYLSEDKNDRGKILQGGGVKTLLSIIQASLEEPPDVKEGDSEKKTDILDVADLPAIQALAKLAITSSPTAVFGANLDAYIDAIRPFTILLTHSSSSLLQRFEAIMALTNLASISSEAADRLARFQLGKGLKFTSQLQTSSGIIVQQCEHLLLDDNVMVRRAATELICNLVGGSETAFDYFGGTSESSSKSRLHILIALSDVEDLPTRLAASGGLAVLTASPYACRSLAELELERHRVVPILVGLIAPTIAREYREENENQEDQPETEPEDAGLVHRGVVCIRNIFANLDSKEERRAMSIEGEKRGLVRALVHIVKNTPGGPNNASIIKPAAEVLKWMIGAGIKLPV</sequence>
<organism evidence="9 10">
    <name type="scientific">Clathrus columnatus</name>
    <dbReference type="NCBI Taxonomy" id="1419009"/>
    <lineage>
        <taxon>Eukaryota</taxon>
        <taxon>Fungi</taxon>
        <taxon>Dikarya</taxon>
        <taxon>Basidiomycota</taxon>
        <taxon>Agaricomycotina</taxon>
        <taxon>Agaricomycetes</taxon>
        <taxon>Phallomycetidae</taxon>
        <taxon>Phallales</taxon>
        <taxon>Clathraceae</taxon>
        <taxon>Clathrus</taxon>
    </lineage>
</organism>
<evidence type="ECO:0000256" key="5">
    <source>
        <dbReference type="SAM" id="MobiDB-lite"/>
    </source>
</evidence>
<dbReference type="EMBL" id="BPWL01000009">
    <property type="protein sequence ID" value="GJJ13892.1"/>
    <property type="molecule type" value="Genomic_DNA"/>
</dbReference>
<accession>A0AAV5AGX1</accession>
<feature type="compositionally biased region" description="Basic and acidic residues" evidence="5">
    <location>
        <begin position="411"/>
        <end position="428"/>
    </location>
</feature>
<feature type="compositionally biased region" description="Acidic residues" evidence="5">
    <location>
        <begin position="478"/>
        <end position="493"/>
    </location>
</feature>
<comment type="similarity">
    <text evidence="2">Belongs to the ESF1 family.</text>
</comment>
<feature type="region of interest" description="Disordered" evidence="5">
    <location>
        <begin position="405"/>
        <end position="514"/>
    </location>
</feature>
<keyword evidence="3" id="KW-0175">Coiled coil</keyword>
<feature type="domain" description="UNC-45/Cro1/She4 central" evidence="7">
    <location>
        <begin position="674"/>
        <end position="822"/>
    </location>
</feature>
<reference evidence="9" key="1">
    <citation type="submission" date="2021-10" db="EMBL/GenBank/DDBJ databases">
        <title>De novo Genome Assembly of Clathrus columnatus (Basidiomycota, Fungi) Using Illumina and Nanopore Sequence Data.</title>
        <authorList>
            <person name="Ogiso-Tanaka E."/>
            <person name="Itagaki H."/>
            <person name="Hosoya T."/>
            <person name="Hosaka K."/>
        </authorList>
    </citation>
    <scope>NUCLEOTIDE SEQUENCE</scope>
    <source>
        <strain evidence="9">MO-923</strain>
    </source>
</reference>
<dbReference type="GO" id="GO:0005730">
    <property type="term" value="C:nucleolus"/>
    <property type="evidence" value="ECO:0007669"/>
    <property type="project" value="UniProtKB-SubCell"/>
</dbReference>
<evidence type="ECO:0000313" key="10">
    <source>
        <dbReference type="Proteomes" id="UP001050691"/>
    </source>
</evidence>
<dbReference type="Pfam" id="PF08159">
    <property type="entry name" value="NUC153"/>
    <property type="match status" value="1"/>
</dbReference>
<evidence type="ECO:0000259" key="7">
    <source>
        <dbReference type="Pfam" id="PF11701"/>
    </source>
</evidence>
<feature type="compositionally biased region" description="Acidic residues" evidence="5">
    <location>
        <begin position="96"/>
        <end position="111"/>
    </location>
</feature>
<dbReference type="InterPro" id="IPR012580">
    <property type="entry name" value="NUC153"/>
</dbReference>
<evidence type="ECO:0000256" key="2">
    <source>
        <dbReference type="ARBA" id="ARBA00009087"/>
    </source>
</evidence>
<feature type="compositionally biased region" description="Polar residues" evidence="5">
    <location>
        <begin position="435"/>
        <end position="444"/>
    </location>
</feature>
<feature type="region of interest" description="Disordered" evidence="5">
    <location>
        <begin position="543"/>
        <end position="566"/>
    </location>
</feature>
<feature type="compositionally biased region" description="Basic residues" evidence="5">
    <location>
        <begin position="455"/>
        <end position="467"/>
    </location>
</feature>
<keyword evidence="4" id="KW-0539">Nucleus</keyword>
<feature type="region of interest" description="Disordered" evidence="5">
    <location>
        <begin position="964"/>
        <end position="990"/>
    </location>
</feature>
<dbReference type="GO" id="GO:0006364">
    <property type="term" value="P:rRNA processing"/>
    <property type="evidence" value="ECO:0007669"/>
    <property type="project" value="InterPro"/>
</dbReference>
<evidence type="ECO:0000256" key="4">
    <source>
        <dbReference type="ARBA" id="ARBA00023242"/>
    </source>
</evidence>
<comment type="subcellular location">
    <subcellularLocation>
        <location evidence="1">Nucleus</location>
        <location evidence="1">Nucleolus</location>
    </subcellularLocation>
</comment>
<dbReference type="Proteomes" id="UP001050691">
    <property type="component" value="Unassembled WGS sequence"/>
</dbReference>
<feature type="compositionally biased region" description="Basic and acidic residues" evidence="5">
    <location>
        <begin position="494"/>
        <end position="504"/>
    </location>
</feature>
<dbReference type="InterPro" id="IPR011989">
    <property type="entry name" value="ARM-like"/>
</dbReference>
<feature type="region of interest" description="Disordered" evidence="5">
    <location>
        <begin position="95"/>
        <end position="115"/>
    </location>
</feature>
<evidence type="ECO:0000256" key="1">
    <source>
        <dbReference type="ARBA" id="ARBA00004604"/>
    </source>
</evidence>
<dbReference type="InterPro" id="IPR039754">
    <property type="entry name" value="Esf1"/>
</dbReference>
<dbReference type="Pfam" id="PF25121">
    <property type="entry name" value="RRM_ESF1"/>
    <property type="match status" value="1"/>
</dbReference>
<evidence type="ECO:0000259" key="6">
    <source>
        <dbReference type="Pfam" id="PF08159"/>
    </source>
</evidence>
<feature type="region of interest" description="Disordered" evidence="5">
    <location>
        <begin position="1"/>
        <end position="20"/>
    </location>
</feature>
<feature type="compositionally biased region" description="Basic and acidic residues" evidence="5">
    <location>
        <begin position="1"/>
        <end position="15"/>
    </location>
</feature>
<dbReference type="InterPro" id="IPR024660">
    <property type="entry name" value="UCS_central_dom"/>
</dbReference>
<feature type="domain" description="NUC153" evidence="6">
    <location>
        <begin position="574"/>
        <end position="601"/>
    </location>
</feature>
<keyword evidence="10" id="KW-1185">Reference proteome</keyword>
<dbReference type="Gene3D" id="1.25.10.10">
    <property type="entry name" value="Leucine-rich Repeat Variant"/>
    <property type="match status" value="1"/>
</dbReference>
<feature type="region of interest" description="Disordered" evidence="5">
    <location>
        <begin position="609"/>
        <end position="633"/>
    </location>
</feature>
<gene>
    <name evidence="9" type="ORF">Clacol_008149</name>
</gene>
<dbReference type="PANTHER" id="PTHR12202:SF0">
    <property type="entry name" value="ESF1 HOMOLOG"/>
    <property type="match status" value="1"/>
</dbReference>